<keyword evidence="3" id="KW-1185">Reference proteome</keyword>
<evidence type="ECO:0000313" key="2">
    <source>
        <dbReference type="EMBL" id="MBC8529745.1"/>
    </source>
</evidence>
<feature type="transmembrane region" description="Helical" evidence="1">
    <location>
        <begin position="25"/>
        <end position="45"/>
    </location>
</feature>
<evidence type="ECO:0000313" key="3">
    <source>
        <dbReference type="Proteomes" id="UP000654279"/>
    </source>
</evidence>
<dbReference type="RefSeq" id="WP_249285562.1">
    <property type="nucleotide sequence ID" value="NZ_JACRSO010000004.1"/>
</dbReference>
<evidence type="ECO:0000256" key="1">
    <source>
        <dbReference type="SAM" id="Phobius"/>
    </source>
</evidence>
<organism evidence="2 3">
    <name type="scientific">Luoshenia tenuis</name>
    <dbReference type="NCBI Taxonomy" id="2763654"/>
    <lineage>
        <taxon>Bacteria</taxon>
        <taxon>Bacillati</taxon>
        <taxon>Bacillota</taxon>
        <taxon>Clostridia</taxon>
        <taxon>Christensenellales</taxon>
        <taxon>Christensenellaceae</taxon>
        <taxon>Luoshenia</taxon>
    </lineage>
</organism>
<feature type="transmembrane region" description="Helical" evidence="1">
    <location>
        <begin position="57"/>
        <end position="77"/>
    </location>
</feature>
<dbReference type="Proteomes" id="UP000654279">
    <property type="component" value="Unassembled WGS sequence"/>
</dbReference>
<comment type="caution">
    <text evidence="2">The sequence shown here is derived from an EMBL/GenBank/DDBJ whole genome shotgun (WGS) entry which is preliminary data.</text>
</comment>
<keyword evidence="1" id="KW-0812">Transmembrane</keyword>
<name>A0A926HNK2_9FIRM</name>
<proteinExistence type="predicted"/>
<protein>
    <submittedName>
        <fullName evidence="2">Uncharacterized protein</fullName>
    </submittedName>
</protein>
<sequence length="254" mass="28776">MFRREKKELNALQIKLKREFRINSMLRWLFVLTLISIFLGVALVVSISPMMQAGADYMWAMLFVLPIPLASIVLGIVYRKKGYRCTKNIVAGAIVALYIGGMGLPSLFFGPSGTYDYGYVAQVGQAVGVEMPEQGRITTRDFGTRFSTNDKVNVLRDSHVIFEEQAEVDRLGGAVLEDERWTTDIKTEQVGLLPYSYAGIFETGHYDRFMIYNATLDAYNTLPQESGEYKFYYLAYNTSLGTMDVTEYYLTVLV</sequence>
<reference evidence="2" key="1">
    <citation type="submission" date="2020-08" db="EMBL/GenBank/DDBJ databases">
        <title>Genome public.</title>
        <authorList>
            <person name="Liu C."/>
            <person name="Sun Q."/>
        </authorList>
    </citation>
    <scope>NUCLEOTIDE SEQUENCE</scope>
    <source>
        <strain evidence="2">NSJ-44</strain>
    </source>
</reference>
<keyword evidence="1" id="KW-0472">Membrane</keyword>
<dbReference type="EMBL" id="JACRSO010000004">
    <property type="protein sequence ID" value="MBC8529745.1"/>
    <property type="molecule type" value="Genomic_DNA"/>
</dbReference>
<dbReference type="AlphaFoldDB" id="A0A926HNK2"/>
<accession>A0A926HNK2</accession>
<keyword evidence="1" id="KW-1133">Transmembrane helix</keyword>
<feature type="transmembrane region" description="Helical" evidence="1">
    <location>
        <begin position="89"/>
        <end position="109"/>
    </location>
</feature>
<gene>
    <name evidence="2" type="ORF">H8699_09920</name>
</gene>